<sequence>MLSFSNSPLLGHLCIMTLLLSLSICNILQPKKKISLLQQVAAGCPQKKNSKTKVPYGGSWTSPWALLDMQPPALLLLTLPFYWMLHSSAHHPVLLYGFI</sequence>
<reference evidence="2 3" key="1">
    <citation type="journal article" date="2015" name="Sci. Rep.">
        <title>The power of single molecule real-time sequencing technology in the de novo assembly of a eukaryotic genome.</title>
        <authorList>
            <person name="Sakai H."/>
            <person name="Naito K."/>
            <person name="Ogiso-Tanaka E."/>
            <person name="Takahashi Y."/>
            <person name="Iseki K."/>
            <person name="Muto C."/>
            <person name="Satou K."/>
            <person name="Teruya K."/>
            <person name="Shiroma A."/>
            <person name="Shimoji M."/>
            <person name="Hirano T."/>
            <person name="Itoh T."/>
            <person name="Kaga A."/>
            <person name="Tomooka N."/>
        </authorList>
    </citation>
    <scope>NUCLEOTIDE SEQUENCE [LARGE SCALE GENOMIC DNA]</scope>
    <source>
        <strain evidence="3">cv. Shumari</strain>
    </source>
</reference>
<evidence type="ECO:0000313" key="3">
    <source>
        <dbReference type="Proteomes" id="UP000291084"/>
    </source>
</evidence>
<evidence type="ECO:0000313" key="2">
    <source>
        <dbReference type="EMBL" id="BAT88676.1"/>
    </source>
</evidence>
<accession>A0A0S3S756</accession>
<protein>
    <submittedName>
        <fullName evidence="2">Uncharacterized protein</fullName>
    </submittedName>
</protein>
<dbReference type="AlphaFoldDB" id="A0A0S3S756"/>
<name>A0A0S3S756_PHAAN</name>
<organism evidence="2 3">
    <name type="scientific">Vigna angularis var. angularis</name>
    <dbReference type="NCBI Taxonomy" id="157739"/>
    <lineage>
        <taxon>Eukaryota</taxon>
        <taxon>Viridiplantae</taxon>
        <taxon>Streptophyta</taxon>
        <taxon>Embryophyta</taxon>
        <taxon>Tracheophyta</taxon>
        <taxon>Spermatophyta</taxon>
        <taxon>Magnoliopsida</taxon>
        <taxon>eudicotyledons</taxon>
        <taxon>Gunneridae</taxon>
        <taxon>Pentapetalae</taxon>
        <taxon>rosids</taxon>
        <taxon>fabids</taxon>
        <taxon>Fabales</taxon>
        <taxon>Fabaceae</taxon>
        <taxon>Papilionoideae</taxon>
        <taxon>50 kb inversion clade</taxon>
        <taxon>NPAAA clade</taxon>
        <taxon>indigoferoid/millettioid clade</taxon>
        <taxon>Phaseoleae</taxon>
        <taxon>Vigna</taxon>
    </lineage>
</organism>
<gene>
    <name evidence="2" type="primary">Vigan.05G223000</name>
    <name evidence="2" type="ORF">VIGAN_05223000</name>
</gene>
<feature type="signal peptide" evidence="1">
    <location>
        <begin position="1"/>
        <end position="25"/>
    </location>
</feature>
<feature type="chain" id="PRO_5006617878" evidence="1">
    <location>
        <begin position="26"/>
        <end position="99"/>
    </location>
</feature>
<keyword evidence="1" id="KW-0732">Signal</keyword>
<keyword evidence="3" id="KW-1185">Reference proteome</keyword>
<proteinExistence type="predicted"/>
<evidence type="ECO:0000256" key="1">
    <source>
        <dbReference type="SAM" id="SignalP"/>
    </source>
</evidence>
<dbReference type="EMBL" id="AP015038">
    <property type="protein sequence ID" value="BAT88676.1"/>
    <property type="molecule type" value="Genomic_DNA"/>
</dbReference>
<dbReference type="Proteomes" id="UP000291084">
    <property type="component" value="Chromosome 5"/>
</dbReference>
<feature type="non-terminal residue" evidence="2">
    <location>
        <position position="99"/>
    </location>
</feature>